<proteinExistence type="predicted"/>
<feature type="transmembrane region" description="Helical" evidence="1">
    <location>
        <begin position="83"/>
        <end position="106"/>
    </location>
</feature>
<feature type="domain" description="EamA" evidence="2">
    <location>
        <begin position="162"/>
        <end position="288"/>
    </location>
</feature>
<accession>A0A512DS03</accession>
<evidence type="ECO:0000259" key="2">
    <source>
        <dbReference type="Pfam" id="PF00892"/>
    </source>
</evidence>
<dbReference type="EMBL" id="BJYZ01000015">
    <property type="protein sequence ID" value="GEO39271.1"/>
    <property type="molecule type" value="Genomic_DNA"/>
</dbReference>
<gene>
    <name evidence="3" type="ORF">SAE02_34190</name>
</gene>
<comment type="caution">
    <text evidence="3">The sequence shown here is derived from an EMBL/GenBank/DDBJ whole genome shotgun (WGS) entry which is preliminary data.</text>
</comment>
<feature type="transmembrane region" description="Helical" evidence="1">
    <location>
        <begin position="192"/>
        <end position="213"/>
    </location>
</feature>
<keyword evidence="4" id="KW-1185">Reference proteome</keyword>
<feature type="transmembrane region" description="Helical" evidence="1">
    <location>
        <begin position="248"/>
        <end position="270"/>
    </location>
</feature>
<dbReference type="Pfam" id="PF00892">
    <property type="entry name" value="EamA"/>
    <property type="match status" value="2"/>
</dbReference>
<evidence type="ECO:0000313" key="4">
    <source>
        <dbReference type="Proteomes" id="UP000321523"/>
    </source>
</evidence>
<feature type="transmembrane region" description="Helical" evidence="1">
    <location>
        <begin position="52"/>
        <end position="71"/>
    </location>
</feature>
<feature type="transmembrane region" description="Helical" evidence="1">
    <location>
        <begin position="219"/>
        <end position="241"/>
    </location>
</feature>
<reference evidence="3 4" key="1">
    <citation type="submission" date="2019-07" db="EMBL/GenBank/DDBJ databases">
        <title>Whole genome shotgun sequence of Skermanella aerolata NBRC 106429.</title>
        <authorList>
            <person name="Hosoyama A."/>
            <person name="Uohara A."/>
            <person name="Ohji S."/>
            <person name="Ichikawa N."/>
        </authorList>
    </citation>
    <scope>NUCLEOTIDE SEQUENCE [LARGE SCALE GENOMIC DNA]</scope>
    <source>
        <strain evidence="3 4">NBRC 106429</strain>
    </source>
</reference>
<sequence length="306" mass="33345">MRVTETQAIDKAALVRSQHLQGIGLIIAAVTLFCFLDTLAKLSSQHVPTVEVVWFRYAIHFALAMLFLNPWRSRSAWRTSRPVAQLIRAGLLTLCTGLNFLALRYLQLVETVTIQFLAPLCIALLSVVFLKETVGVRRWAAIAVGFVGILVVTRPGIAEVHWAVLLSLASVVSSAGYFIMTRSLAITESPGSMLLVIAAFPTVLLLPWLYAVWVTPPDLFTWLTLAGTGIFGGLGHFLLILAHRHVPASVLAPFGYTQIIGMVALGYLVFGHVPSPWTFAGASIIIGSGLYLLAEERRDKGAVRKA</sequence>
<feature type="transmembrane region" description="Helical" evidence="1">
    <location>
        <begin position="139"/>
        <end position="157"/>
    </location>
</feature>
<dbReference type="PANTHER" id="PTHR22911">
    <property type="entry name" value="ACYL-MALONYL CONDENSING ENZYME-RELATED"/>
    <property type="match status" value="1"/>
</dbReference>
<dbReference type="InterPro" id="IPR000620">
    <property type="entry name" value="EamA_dom"/>
</dbReference>
<dbReference type="InterPro" id="IPR037185">
    <property type="entry name" value="EmrE-like"/>
</dbReference>
<dbReference type="PANTHER" id="PTHR22911:SF103">
    <property type="entry name" value="BLR2811 PROTEIN"/>
    <property type="match status" value="1"/>
</dbReference>
<keyword evidence="1" id="KW-0812">Transmembrane</keyword>
<feature type="transmembrane region" description="Helical" evidence="1">
    <location>
        <begin position="163"/>
        <end position="180"/>
    </location>
</feature>
<keyword evidence="1" id="KW-1133">Transmembrane helix</keyword>
<feature type="transmembrane region" description="Helical" evidence="1">
    <location>
        <begin position="112"/>
        <end position="130"/>
    </location>
</feature>
<evidence type="ECO:0000256" key="1">
    <source>
        <dbReference type="SAM" id="Phobius"/>
    </source>
</evidence>
<feature type="transmembrane region" description="Helical" evidence="1">
    <location>
        <begin position="20"/>
        <end position="40"/>
    </location>
</feature>
<organism evidence="3 4">
    <name type="scientific">Skermanella aerolata</name>
    <dbReference type="NCBI Taxonomy" id="393310"/>
    <lineage>
        <taxon>Bacteria</taxon>
        <taxon>Pseudomonadati</taxon>
        <taxon>Pseudomonadota</taxon>
        <taxon>Alphaproteobacteria</taxon>
        <taxon>Rhodospirillales</taxon>
        <taxon>Azospirillaceae</taxon>
        <taxon>Skermanella</taxon>
    </lineage>
</organism>
<name>A0A512DS03_9PROT</name>
<dbReference type="GO" id="GO:0016020">
    <property type="term" value="C:membrane"/>
    <property type="evidence" value="ECO:0007669"/>
    <property type="project" value="InterPro"/>
</dbReference>
<feature type="domain" description="EamA" evidence="2">
    <location>
        <begin position="22"/>
        <end position="153"/>
    </location>
</feature>
<dbReference type="Proteomes" id="UP000321523">
    <property type="component" value="Unassembled WGS sequence"/>
</dbReference>
<keyword evidence="1" id="KW-0472">Membrane</keyword>
<dbReference type="SUPFAM" id="SSF103481">
    <property type="entry name" value="Multidrug resistance efflux transporter EmrE"/>
    <property type="match status" value="2"/>
</dbReference>
<dbReference type="OrthoDB" id="9812899at2"/>
<dbReference type="AlphaFoldDB" id="A0A512DS03"/>
<protein>
    <recommendedName>
        <fullName evidence="2">EamA domain-containing protein</fullName>
    </recommendedName>
</protein>
<feature type="transmembrane region" description="Helical" evidence="1">
    <location>
        <begin position="276"/>
        <end position="294"/>
    </location>
</feature>
<evidence type="ECO:0000313" key="3">
    <source>
        <dbReference type="EMBL" id="GEO39271.1"/>
    </source>
</evidence>